<feature type="repeat" description="TPR" evidence="1">
    <location>
        <begin position="362"/>
        <end position="395"/>
    </location>
</feature>
<reference evidence="3 4" key="1">
    <citation type="submission" date="2023-03" db="EMBL/GenBank/DDBJ databases">
        <title>High-quality genome of Scylla paramamosain provides insights in environmental adaptation.</title>
        <authorList>
            <person name="Zhang L."/>
        </authorList>
    </citation>
    <scope>NUCLEOTIDE SEQUENCE [LARGE SCALE GENOMIC DNA]</scope>
    <source>
        <strain evidence="3">LZ_2023a</strain>
        <tissue evidence="3">Muscle</tissue>
    </source>
</reference>
<evidence type="ECO:0000256" key="2">
    <source>
        <dbReference type="SAM" id="MobiDB-lite"/>
    </source>
</evidence>
<feature type="repeat" description="TPR" evidence="1">
    <location>
        <begin position="403"/>
        <end position="436"/>
    </location>
</feature>
<dbReference type="Pfam" id="PF13414">
    <property type="entry name" value="TPR_11"/>
    <property type="match status" value="1"/>
</dbReference>
<dbReference type="Gene3D" id="1.25.40.10">
    <property type="entry name" value="Tetratricopeptide repeat domain"/>
    <property type="match status" value="1"/>
</dbReference>
<dbReference type="InterPro" id="IPR019734">
    <property type="entry name" value="TPR_rpt"/>
</dbReference>
<feature type="compositionally biased region" description="Basic residues" evidence="2">
    <location>
        <begin position="712"/>
        <end position="736"/>
    </location>
</feature>
<feature type="compositionally biased region" description="Basic and acidic residues" evidence="2">
    <location>
        <begin position="737"/>
        <end position="747"/>
    </location>
</feature>
<dbReference type="PANTHER" id="PTHR23184">
    <property type="entry name" value="TETRATRICOPEPTIDE REPEAT PROTEIN 14"/>
    <property type="match status" value="1"/>
</dbReference>
<dbReference type="Pfam" id="PF13181">
    <property type="entry name" value="TPR_8"/>
    <property type="match status" value="1"/>
</dbReference>
<dbReference type="SMART" id="SM00028">
    <property type="entry name" value="TPR"/>
    <property type="match status" value="3"/>
</dbReference>
<dbReference type="InterPro" id="IPR039190">
    <property type="entry name" value="TTC14"/>
</dbReference>
<dbReference type="AlphaFoldDB" id="A0AAW0UFM0"/>
<feature type="compositionally biased region" description="Basic and acidic residues" evidence="2">
    <location>
        <begin position="776"/>
        <end position="842"/>
    </location>
</feature>
<proteinExistence type="predicted"/>
<dbReference type="InterPro" id="IPR011990">
    <property type="entry name" value="TPR-like_helical_dom_sf"/>
</dbReference>
<evidence type="ECO:0000313" key="4">
    <source>
        <dbReference type="Proteomes" id="UP001487740"/>
    </source>
</evidence>
<feature type="repeat" description="TPR" evidence="1">
    <location>
        <begin position="328"/>
        <end position="361"/>
    </location>
</feature>
<dbReference type="EMBL" id="JARAKH010000012">
    <property type="protein sequence ID" value="KAK8398944.1"/>
    <property type="molecule type" value="Genomic_DNA"/>
</dbReference>
<keyword evidence="4" id="KW-1185">Reference proteome</keyword>
<comment type="caution">
    <text evidence="3">The sequence shown here is derived from an EMBL/GenBank/DDBJ whole genome shotgun (WGS) entry which is preliminary data.</text>
</comment>
<name>A0AAW0UFM0_SCYPA</name>
<evidence type="ECO:0008006" key="5">
    <source>
        <dbReference type="Google" id="ProtNLM"/>
    </source>
</evidence>
<dbReference type="PROSITE" id="PS50005">
    <property type="entry name" value="TPR"/>
    <property type="match status" value="3"/>
</dbReference>
<feature type="compositionally biased region" description="Basic residues" evidence="2">
    <location>
        <begin position="655"/>
        <end position="667"/>
    </location>
</feature>
<gene>
    <name evidence="3" type="ORF">O3P69_004210</name>
</gene>
<organism evidence="3 4">
    <name type="scientific">Scylla paramamosain</name>
    <name type="common">Mud crab</name>
    <dbReference type="NCBI Taxonomy" id="85552"/>
    <lineage>
        <taxon>Eukaryota</taxon>
        <taxon>Metazoa</taxon>
        <taxon>Ecdysozoa</taxon>
        <taxon>Arthropoda</taxon>
        <taxon>Crustacea</taxon>
        <taxon>Multicrustacea</taxon>
        <taxon>Malacostraca</taxon>
        <taxon>Eumalacostraca</taxon>
        <taxon>Eucarida</taxon>
        <taxon>Decapoda</taxon>
        <taxon>Pleocyemata</taxon>
        <taxon>Brachyura</taxon>
        <taxon>Eubrachyura</taxon>
        <taxon>Portunoidea</taxon>
        <taxon>Portunidae</taxon>
        <taxon>Portuninae</taxon>
        <taxon>Scylla</taxon>
    </lineage>
</organism>
<feature type="region of interest" description="Disordered" evidence="2">
    <location>
        <begin position="592"/>
        <end position="857"/>
    </location>
</feature>
<feature type="compositionally biased region" description="Basic and acidic residues" evidence="2">
    <location>
        <begin position="489"/>
        <end position="500"/>
    </location>
</feature>
<dbReference type="Proteomes" id="UP001487740">
    <property type="component" value="Unassembled WGS sequence"/>
</dbReference>
<keyword evidence="1" id="KW-0802">TPR repeat</keyword>
<feature type="compositionally biased region" description="Basic and acidic residues" evidence="2">
    <location>
        <begin position="613"/>
        <end position="640"/>
    </location>
</feature>
<accession>A0AAW0UFM0</accession>
<dbReference type="PROSITE" id="PS50293">
    <property type="entry name" value="TPR_REGION"/>
    <property type="match status" value="1"/>
</dbReference>
<dbReference type="SUPFAM" id="SSF48452">
    <property type="entry name" value="TPR-like"/>
    <property type="match status" value="1"/>
</dbReference>
<sequence>MPSVSGLTSFLLPQSIIQEVAKMAGIDPLSCTLVTQCVNFHGHQLLKQLTSSHPKDFETLNLKEVDYKVYKARIPEISKQPSVTRNELINFISDKCPSLFVPRETESLKGGDDDYGIRDRSSNLPPLEYFMRVMSHLKRDMFFKTVQRGDVLYVRVTSYVHDLLCTVKVQAAVGTTVRDLFDTDIKAHLRLEDTDPEPADRDDLGRWMLRTRLCVEVLEVDASDNYLLVGTKGVAIHSHLKDKVKLGKATLSNRPPILSEMENRSIKSYSQALEKLVTFNNPRSIRHLAGKFNLNLYSHTSLMDSLKHKFSEREMYKSVRKAQMSRWAHKSVADGVVFFKRGQHEEAFQCLNKALQIDTENVEAFVAKGALLANFGSLEKAVENFEEALKYNPTHNNAQKYICETLVELGKQLEEENKIEEAEKNFKKCLSINPNHAAGKEALRKITQKNEDRSEVVQDVLQDLIDIEEEFNSRKRHRTSSTSKSSPAAKREARGSEIKEPAPAPEPSTRSRSRSKSLSPLSKKLQMQEGKWLPPTTINTTSSFMGPNLAVPPPTVDLAVPPPTLDANYNYPPPGWPPTTMVTAPPVTTMYPPPTAYTMLPQGPAVSSSTYSSREDEEYKARVDQFLKNLEEDRSVEKKDRSKKKHSRGREPRSQKKHKDSHKKRNRSISSSSVSRSSSYSSRSSSSSSNTSSSSTSSSSSHSSSGSPVDTKKKKHRKHKKQKKPSKKEKKKPEKHVKKETVKEKPKSNVPPVSSVEDDPIPGLESLNEKLTAYYKKVEESQREQPVRKKRPEEKEVLVKEREKRSKEKETLAKEREKRPKEKEVLAKEREKMSKEKMDQVKVRSQVECSETDPRCK</sequence>
<evidence type="ECO:0000313" key="3">
    <source>
        <dbReference type="EMBL" id="KAK8398944.1"/>
    </source>
</evidence>
<evidence type="ECO:0000256" key="1">
    <source>
        <dbReference type="PROSITE-ProRule" id="PRU00339"/>
    </source>
</evidence>
<protein>
    <recommendedName>
        <fullName evidence="5">Tetratricopeptide repeat protein 14</fullName>
    </recommendedName>
</protein>
<feature type="compositionally biased region" description="Low complexity" evidence="2">
    <location>
        <begin position="516"/>
        <end position="525"/>
    </location>
</feature>
<dbReference type="PANTHER" id="PTHR23184:SF9">
    <property type="entry name" value="TETRATRICOPEPTIDE REPEAT PROTEIN 14"/>
    <property type="match status" value="1"/>
</dbReference>
<feature type="region of interest" description="Disordered" evidence="2">
    <location>
        <begin position="473"/>
        <end position="535"/>
    </location>
</feature>
<feature type="compositionally biased region" description="Low complexity" evidence="2">
    <location>
        <begin position="668"/>
        <end position="707"/>
    </location>
</feature>